<dbReference type="SMART" id="SM00448">
    <property type="entry name" value="REC"/>
    <property type="match status" value="1"/>
</dbReference>
<protein>
    <recommendedName>
        <fullName evidence="1">Stage 0 sporulation protein A homolog</fullName>
    </recommendedName>
</protein>
<keyword evidence="3" id="KW-0902">Two-component regulatory system</keyword>
<dbReference type="EMBL" id="JADKNH010000007">
    <property type="protein sequence ID" value="MBF4694085.1"/>
    <property type="molecule type" value="Genomic_DNA"/>
</dbReference>
<keyword evidence="4" id="KW-0805">Transcription regulation</keyword>
<dbReference type="SMART" id="SM00862">
    <property type="entry name" value="Trans_reg_C"/>
    <property type="match status" value="1"/>
</dbReference>
<evidence type="ECO:0000256" key="4">
    <source>
        <dbReference type="ARBA" id="ARBA00023015"/>
    </source>
</evidence>
<keyword evidence="5 9" id="KW-0238">DNA-binding</keyword>
<evidence type="ECO:0000256" key="5">
    <source>
        <dbReference type="ARBA" id="ARBA00023125"/>
    </source>
</evidence>
<keyword evidence="13" id="KW-1185">Reference proteome</keyword>
<dbReference type="CDD" id="cd00383">
    <property type="entry name" value="trans_reg_C"/>
    <property type="match status" value="1"/>
</dbReference>
<keyword evidence="6" id="KW-0804">Transcription</keyword>
<sequence>MEKILIVEDEKKIARIVELQLKYAGYETDLAQDGAEAIDKCLKNNYDLILMDLMMPKVDGLTACKEIKKHDPNNKIIMLTAKDDIQDVITGLDSGADDYVTKPFIFDELLARIRANMRKTASVVAPLSEEILQFEDLFINTVTYEVSRKEDPIELSKTEFDLLKHLVINKGIVLTREQILNKVWGYDYYGSLNIVDVYIKYLRDKIDRNYDRKIIQTVRGRGYVVK</sequence>
<organism evidence="12 13">
    <name type="scientific">Fusibacter ferrireducens</name>
    <dbReference type="NCBI Taxonomy" id="2785058"/>
    <lineage>
        <taxon>Bacteria</taxon>
        <taxon>Bacillati</taxon>
        <taxon>Bacillota</taxon>
        <taxon>Clostridia</taxon>
        <taxon>Eubacteriales</taxon>
        <taxon>Eubacteriales Family XII. Incertae Sedis</taxon>
        <taxon>Fusibacter</taxon>
    </lineage>
</organism>
<accession>A0ABR9ZUG5</accession>
<comment type="caution">
    <text evidence="12">The sequence shown here is derived from an EMBL/GenBank/DDBJ whole genome shotgun (WGS) entry which is preliminary data.</text>
</comment>
<dbReference type="Gene3D" id="6.10.250.690">
    <property type="match status" value="1"/>
</dbReference>
<evidence type="ECO:0000313" key="13">
    <source>
        <dbReference type="Proteomes" id="UP000614200"/>
    </source>
</evidence>
<evidence type="ECO:0000313" key="12">
    <source>
        <dbReference type="EMBL" id="MBF4694085.1"/>
    </source>
</evidence>
<dbReference type="InterPro" id="IPR011006">
    <property type="entry name" value="CheY-like_superfamily"/>
</dbReference>
<dbReference type="InterPro" id="IPR039420">
    <property type="entry name" value="WalR-like"/>
</dbReference>
<dbReference type="PANTHER" id="PTHR48111">
    <property type="entry name" value="REGULATOR OF RPOS"/>
    <property type="match status" value="1"/>
</dbReference>
<evidence type="ECO:0000259" key="10">
    <source>
        <dbReference type="PROSITE" id="PS50110"/>
    </source>
</evidence>
<feature type="domain" description="OmpR/PhoB-type" evidence="11">
    <location>
        <begin position="129"/>
        <end position="226"/>
    </location>
</feature>
<evidence type="ECO:0000256" key="6">
    <source>
        <dbReference type="ARBA" id="ARBA00023163"/>
    </source>
</evidence>
<dbReference type="Gene3D" id="1.10.10.10">
    <property type="entry name" value="Winged helix-like DNA-binding domain superfamily/Winged helix DNA-binding domain"/>
    <property type="match status" value="1"/>
</dbReference>
<comment type="function">
    <text evidence="7">May play the central regulatory role in sporulation. It may be an element of the effector pathway responsible for the activation of sporulation genes in response to nutritional stress. Spo0A may act in concert with spo0H (a sigma factor) to control the expression of some genes that are critical to the sporulation process.</text>
</comment>
<evidence type="ECO:0000256" key="3">
    <source>
        <dbReference type="ARBA" id="ARBA00023012"/>
    </source>
</evidence>
<dbReference type="CDD" id="cd17574">
    <property type="entry name" value="REC_OmpR"/>
    <property type="match status" value="1"/>
</dbReference>
<feature type="DNA-binding region" description="OmpR/PhoB-type" evidence="9">
    <location>
        <begin position="129"/>
        <end position="226"/>
    </location>
</feature>
<evidence type="ECO:0000256" key="2">
    <source>
        <dbReference type="ARBA" id="ARBA00022553"/>
    </source>
</evidence>
<keyword evidence="2 8" id="KW-0597">Phosphoprotein</keyword>
<evidence type="ECO:0000256" key="1">
    <source>
        <dbReference type="ARBA" id="ARBA00018672"/>
    </source>
</evidence>
<evidence type="ECO:0000259" key="11">
    <source>
        <dbReference type="PROSITE" id="PS51755"/>
    </source>
</evidence>
<dbReference type="Proteomes" id="UP000614200">
    <property type="component" value="Unassembled WGS sequence"/>
</dbReference>
<evidence type="ECO:0000256" key="7">
    <source>
        <dbReference type="ARBA" id="ARBA00024867"/>
    </source>
</evidence>
<dbReference type="RefSeq" id="WP_194702317.1">
    <property type="nucleotide sequence ID" value="NZ_JADKNH010000007.1"/>
</dbReference>
<feature type="domain" description="Response regulatory" evidence="10">
    <location>
        <begin position="3"/>
        <end position="117"/>
    </location>
</feature>
<dbReference type="InterPro" id="IPR036388">
    <property type="entry name" value="WH-like_DNA-bd_sf"/>
</dbReference>
<dbReference type="Gene3D" id="3.40.50.2300">
    <property type="match status" value="1"/>
</dbReference>
<dbReference type="Pfam" id="PF00072">
    <property type="entry name" value="Response_reg"/>
    <property type="match status" value="1"/>
</dbReference>
<dbReference type="InterPro" id="IPR016032">
    <property type="entry name" value="Sig_transdc_resp-reg_C-effctor"/>
</dbReference>
<feature type="modified residue" description="4-aspartylphosphate" evidence="8">
    <location>
        <position position="52"/>
    </location>
</feature>
<dbReference type="Pfam" id="PF00486">
    <property type="entry name" value="Trans_reg_C"/>
    <property type="match status" value="1"/>
</dbReference>
<dbReference type="PROSITE" id="PS50110">
    <property type="entry name" value="RESPONSE_REGULATORY"/>
    <property type="match status" value="1"/>
</dbReference>
<evidence type="ECO:0000256" key="9">
    <source>
        <dbReference type="PROSITE-ProRule" id="PRU01091"/>
    </source>
</evidence>
<name>A0ABR9ZUG5_9FIRM</name>
<evidence type="ECO:0000256" key="8">
    <source>
        <dbReference type="PROSITE-ProRule" id="PRU00169"/>
    </source>
</evidence>
<dbReference type="PROSITE" id="PS51755">
    <property type="entry name" value="OMPR_PHOB"/>
    <property type="match status" value="1"/>
</dbReference>
<dbReference type="SUPFAM" id="SSF46894">
    <property type="entry name" value="C-terminal effector domain of the bipartite response regulators"/>
    <property type="match status" value="1"/>
</dbReference>
<dbReference type="InterPro" id="IPR001789">
    <property type="entry name" value="Sig_transdc_resp-reg_receiver"/>
</dbReference>
<dbReference type="PANTHER" id="PTHR48111:SF22">
    <property type="entry name" value="REGULATOR OF RPOS"/>
    <property type="match status" value="1"/>
</dbReference>
<gene>
    <name evidence="12" type="ORF">ISU02_13270</name>
</gene>
<proteinExistence type="predicted"/>
<dbReference type="SUPFAM" id="SSF52172">
    <property type="entry name" value="CheY-like"/>
    <property type="match status" value="1"/>
</dbReference>
<dbReference type="InterPro" id="IPR001867">
    <property type="entry name" value="OmpR/PhoB-type_DNA-bd"/>
</dbReference>
<reference evidence="12 13" key="1">
    <citation type="submission" date="2020-11" db="EMBL/GenBank/DDBJ databases">
        <title>Fusibacter basophilias sp. nov.</title>
        <authorList>
            <person name="Qiu D."/>
        </authorList>
    </citation>
    <scope>NUCLEOTIDE SEQUENCE [LARGE SCALE GENOMIC DNA]</scope>
    <source>
        <strain evidence="12 13">Q10-2</strain>
    </source>
</reference>